<evidence type="ECO:0000256" key="1">
    <source>
        <dbReference type="ARBA" id="ARBA00022691"/>
    </source>
</evidence>
<comment type="similarity">
    <text evidence="2">Belongs to the tRNA methyltransferase O family.</text>
</comment>
<gene>
    <name evidence="4" type="ORF">DSM112329_02982</name>
</gene>
<dbReference type="CDD" id="cd09281">
    <property type="entry name" value="UPF0066"/>
    <property type="match status" value="1"/>
</dbReference>
<dbReference type="PANTHER" id="PTHR12818:SF0">
    <property type="entry name" value="TRNA (ADENINE(37)-N6)-METHYLTRANSFERASE"/>
    <property type="match status" value="1"/>
</dbReference>
<keyword evidence="1" id="KW-0949">S-adenosyl-L-methionine</keyword>
<protein>
    <recommendedName>
        <fullName evidence="3">TsaA-like domain-containing protein</fullName>
    </recommendedName>
</protein>
<dbReference type="InterPro" id="IPR023370">
    <property type="entry name" value="TrmO-like_N"/>
</dbReference>
<feature type="domain" description="TsaA-like" evidence="3">
    <location>
        <begin position="13"/>
        <end position="146"/>
    </location>
</feature>
<dbReference type="EMBL" id="CP114014">
    <property type="protein sequence ID" value="XAY06119.1"/>
    <property type="molecule type" value="Genomic_DNA"/>
</dbReference>
<evidence type="ECO:0000259" key="3">
    <source>
        <dbReference type="PROSITE" id="PS51668"/>
    </source>
</evidence>
<dbReference type="Pfam" id="PF01980">
    <property type="entry name" value="TrmO_N"/>
    <property type="match status" value="1"/>
</dbReference>
<dbReference type="InterPro" id="IPR036414">
    <property type="entry name" value="YaeB_N_sf"/>
</dbReference>
<evidence type="ECO:0000313" key="4">
    <source>
        <dbReference type="EMBL" id="XAY06119.1"/>
    </source>
</evidence>
<dbReference type="SUPFAM" id="SSF118196">
    <property type="entry name" value="YaeB-like"/>
    <property type="match status" value="1"/>
</dbReference>
<dbReference type="InterPro" id="IPR036413">
    <property type="entry name" value="YaeB-like_sf"/>
</dbReference>
<dbReference type="AlphaFoldDB" id="A0AAU7AWX6"/>
<dbReference type="InterPro" id="IPR040372">
    <property type="entry name" value="YaeB-like"/>
</dbReference>
<accession>A0AAU7AWX6</accession>
<reference evidence="4" key="1">
    <citation type="submission" date="2022-12" db="EMBL/GenBank/DDBJ databases">
        <title>Paraconexibacter alkalitolerans sp. nov. and Baekduia alba sp. nov., isolated from soil and emended description of the genera Paraconexibacter (Chun et al., 2020) and Baekduia (An et al., 2020).</title>
        <authorList>
            <person name="Vieira S."/>
            <person name="Huber K.J."/>
            <person name="Geppert A."/>
            <person name="Wolf J."/>
            <person name="Neumann-Schaal M."/>
            <person name="Muesken M."/>
            <person name="Overmann J."/>
        </authorList>
    </citation>
    <scope>NUCLEOTIDE SEQUENCE</scope>
    <source>
        <strain evidence="4">AEG42_29</strain>
    </source>
</reference>
<name>A0AAU7AWX6_9ACTN</name>
<dbReference type="KEGG" id="parq:DSM112329_02982"/>
<dbReference type="RefSeq" id="WP_354697359.1">
    <property type="nucleotide sequence ID" value="NZ_CP114014.1"/>
</dbReference>
<dbReference type="PANTHER" id="PTHR12818">
    <property type="entry name" value="TRNA (ADENINE(37)-N6)-METHYLTRANSFERASE"/>
    <property type="match status" value="1"/>
</dbReference>
<proteinExistence type="inferred from homology"/>
<evidence type="ECO:0000256" key="2">
    <source>
        <dbReference type="ARBA" id="ARBA00033753"/>
    </source>
</evidence>
<dbReference type="Gene3D" id="2.40.30.70">
    <property type="entry name" value="YaeB-like"/>
    <property type="match status" value="1"/>
</dbReference>
<sequence length="161" mass="17983">MTEPGAGAQPFLVVPIAVVRSTRAEARDDNWDSEQTSIELTHPRLSADALRGLTSFSHVEVVYVFDRVPEAKVEYGARRPRGNPEWPEVGILGQRGKNRPNRLGVTICELIEVAGTTVRVRGLDAIDGTPVIDIKPHMREFAARGEVIQPPWSIDLMRDYW</sequence>
<organism evidence="4">
    <name type="scientific">Paraconexibacter sp. AEG42_29</name>
    <dbReference type="NCBI Taxonomy" id="2997339"/>
    <lineage>
        <taxon>Bacteria</taxon>
        <taxon>Bacillati</taxon>
        <taxon>Actinomycetota</taxon>
        <taxon>Thermoleophilia</taxon>
        <taxon>Solirubrobacterales</taxon>
        <taxon>Paraconexibacteraceae</taxon>
        <taxon>Paraconexibacter</taxon>
    </lineage>
</organism>
<dbReference type="PROSITE" id="PS51668">
    <property type="entry name" value="TSAA_2"/>
    <property type="match status" value="1"/>
</dbReference>